<dbReference type="AlphaFoldDB" id="A0AAU9MCU8"/>
<sequence length="194" mass="21055">MRGSVPSPRVAWLLSPTPLQRQAPHARFSTLTSSRLASQPDSTIAASTACEYPRLESPGFSARLHYSGKHRMRGLVPSPRVVWLPSPTPLQRQAPHARFSTLGSSRLASQPDSTIAASTACERQAPHARFSILALSRLASQPDSITAASTACEVQYPRLESPGFSARLHYSGKHRMRGSVPSPRVAWLLSPTPL</sequence>
<dbReference type="EMBL" id="CAKMRJ010002223">
    <property type="protein sequence ID" value="CAH1425664.1"/>
    <property type="molecule type" value="Genomic_DNA"/>
</dbReference>
<organism evidence="1 2">
    <name type="scientific">Lactuca virosa</name>
    <dbReference type="NCBI Taxonomy" id="75947"/>
    <lineage>
        <taxon>Eukaryota</taxon>
        <taxon>Viridiplantae</taxon>
        <taxon>Streptophyta</taxon>
        <taxon>Embryophyta</taxon>
        <taxon>Tracheophyta</taxon>
        <taxon>Spermatophyta</taxon>
        <taxon>Magnoliopsida</taxon>
        <taxon>eudicotyledons</taxon>
        <taxon>Gunneridae</taxon>
        <taxon>Pentapetalae</taxon>
        <taxon>asterids</taxon>
        <taxon>campanulids</taxon>
        <taxon>Asterales</taxon>
        <taxon>Asteraceae</taxon>
        <taxon>Cichorioideae</taxon>
        <taxon>Cichorieae</taxon>
        <taxon>Lactucinae</taxon>
        <taxon>Lactuca</taxon>
    </lineage>
</organism>
<accession>A0AAU9MCU8</accession>
<reference evidence="1 2" key="1">
    <citation type="submission" date="2022-01" db="EMBL/GenBank/DDBJ databases">
        <authorList>
            <person name="Xiong W."/>
            <person name="Schranz E."/>
        </authorList>
    </citation>
    <scope>NUCLEOTIDE SEQUENCE [LARGE SCALE GENOMIC DNA]</scope>
</reference>
<evidence type="ECO:0000313" key="1">
    <source>
        <dbReference type="EMBL" id="CAH1425664.1"/>
    </source>
</evidence>
<evidence type="ECO:0000313" key="2">
    <source>
        <dbReference type="Proteomes" id="UP001157418"/>
    </source>
</evidence>
<comment type="caution">
    <text evidence="1">The sequence shown here is derived from an EMBL/GenBank/DDBJ whole genome shotgun (WGS) entry which is preliminary data.</text>
</comment>
<dbReference type="Proteomes" id="UP001157418">
    <property type="component" value="Unassembled WGS sequence"/>
</dbReference>
<protein>
    <submittedName>
        <fullName evidence="1">Uncharacterized protein</fullName>
    </submittedName>
</protein>
<name>A0AAU9MCU8_9ASTR</name>
<proteinExistence type="predicted"/>
<keyword evidence="2" id="KW-1185">Reference proteome</keyword>
<gene>
    <name evidence="1" type="ORF">LVIROSA_LOCUS12792</name>
</gene>